<dbReference type="SMART" id="SM00248">
    <property type="entry name" value="ANK"/>
    <property type="match status" value="3"/>
</dbReference>
<dbReference type="Proteomes" id="UP000799779">
    <property type="component" value="Unassembled WGS sequence"/>
</dbReference>
<dbReference type="PANTHER" id="PTHR10039">
    <property type="entry name" value="AMELOGENIN"/>
    <property type="match status" value="1"/>
</dbReference>
<name>A0A6A5W2E2_9PLEO</name>
<dbReference type="PANTHER" id="PTHR10039:SF16">
    <property type="entry name" value="GPI INOSITOL-DEACYLASE"/>
    <property type="match status" value="1"/>
</dbReference>
<dbReference type="OrthoDB" id="341259at2759"/>
<keyword evidence="1" id="KW-0040">ANK repeat</keyword>
<dbReference type="EMBL" id="ML977645">
    <property type="protein sequence ID" value="KAF1995099.1"/>
    <property type="molecule type" value="Genomic_DNA"/>
</dbReference>
<proteinExistence type="predicted"/>
<evidence type="ECO:0000256" key="1">
    <source>
        <dbReference type="PROSITE-ProRule" id="PRU00023"/>
    </source>
</evidence>
<dbReference type="SUPFAM" id="SSF48403">
    <property type="entry name" value="Ankyrin repeat"/>
    <property type="match status" value="1"/>
</dbReference>
<keyword evidence="4" id="KW-1185">Reference proteome</keyword>
<dbReference type="InterPro" id="IPR054471">
    <property type="entry name" value="GPIID_WHD"/>
</dbReference>
<feature type="repeat" description="ANK" evidence="1">
    <location>
        <begin position="262"/>
        <end position="286"/>
    </location>
</feature>
<dbReference type="Gene3D" id="1.25.40.20">
    <property type="entry name" value="Ankyrin repeat-containing domain"/>
    <property type="match status" value="1"/>
</dbReference>
<dbReference type="InterPro" id="IPR002110">
    <property type="entry name" value="Ankyrin_rpt"/>
</dbReference>
<feature type="domain" description="GPI inositol-deacylase winged helix" evidence="2">
    <location>
        <begin position="51"/>
        <end position="128"/>
    </location>
</feature>
<dbReference type="Pfam" id="PF22939">
    <property type="entry name" value="WHD_GPIID"/>
    <property type="match status" value="1"/>
</dbReference>
<evidence type="ECO:0000313" key="3">
    <source>
        <dbReference type="EMBL" id="KAF1995099.1"/>
    </source>
</evidence>
<protein>
    <submittedName>
        <fullName evidence="3">Ankyrin</fullName>
    </submittedName>
</protein>
<dbReference type="Pfam" id="PF12796">
    <property type="entry name" value="Ank_2"/>
    <property type="match status" value="1"/>
</dbReference>
<sequence>FLLPTLQIRDVLQATTIRDRYEALKTLPLDLDEAFDGTMRRIEQQPGALSNKAARIIVWIHLAERPLTVDELLCSLLIKDGDKSLDPNGIPIRKSLVNCCQGLALIDQETSTVRLVHYSLEEYLIRQDKIFGHTKVEWHSKIATTCLTFLNFPSRGTEESGETMALLVYAATQWGHHIRRADDSPDMLLDLAIEYLYHGLANNPEHLRLLGRVMFGFYDMENISNDVLHTAAFFGSPWSGHDVVVKLLLDTGKVDPDLKDKYGWTPLSRAAWNGHKAVVKLLLDTGKVDANLEDKNGWTPLFRAAENGHGEVVKLLQSFIDT</sequence>
<dbReference type="AlphaFoldDB" id="A0A6A5W2E2"/>
<dbReference type="PROSITE" id="PS50088">
    <property type="entry name" value="ANK_REPEAT"/>
    <property type="match status" value="2"/>
</dbReference>
<dbReference type="InterPro" id="IPR036770">
    <property type="entry name" value="Ankyrin_rpt-contain_sf"/>
</dbReference>
<gene>
    <name evidence="3" type="ORF">P154DRAFT_358586</name>
</gene>
<evidence type="ECO:0000259" key="2">
    <source>
        <dbReference type="Pfam" id="PF22939"/>
    </source>
</evidence>
<organism evidence="3 4">
    <name type="scientific">Amniculicola lignicola CBS 123094</name>
    <dbReference type="NCBI Taxonomy" id="1392246"/>
    <lineage>
        <taxon>Eukaryota</taxon>
        <taxon>Fungi</taxon>
        <taxon>Dikarya</taxon>
        <taxon>Ascomycota</taxon>
        <taxon>Pezizomycotina</taxon>
        <taxon>Dothideomycetes</taxon>
        <taxon>Pleosporomycetidae</taxon>
        <taxon>Pleosporales</taxon>
        <taxon>Amniculicolaceae</taxon>
        <taxon>Amniculicola</taxon>
    </lineage>
</organism>
<feature type="non-terminal residue" evidence="3">
    <location>
        <position position="1"/>
    </location>
</feature>
<feature type="repeat" description="ANK" evidence="1">
    <location>
        <begin position="296"/>
        <end position="316"/>
    </location>
</feature>
<evidence type="ECO:0000313" key="4">
    <source>
        <dbReference type="Proteomes" id="UP000799779"/>
    </source>
</evidence>
<dbReference type="PROSITE" id="PS50297">
    <property type="entry name" value="ANK_REP_REGION"/>
    <property type="match status" value="2"/>
</dbReference>
<reference evidence="3" key="1">
    <citation type="journal article" date="2020" name="Stud. Mycol.">
        <title>101 Dothideomycetes genomes: a test case for predicting lifestyles and emergence of pathogens.</title>
        <authorList>
            <person name="Haridas S."/>
            <person name="Albert R."/>
            <person name="Binder M."/>
            <person name="Bloem J."/>
            <person name="Labutti K."/>
            <person name="Salamov A."/>
            <person name="Andreopoulos B."/>
            <person name="Baker S."/>
            <person name="Barry K."/>
            <person name="Bills G."/>
            <person name="Bluhm B."/>
            <person name="Cannon C."/>
            <person name="Castanera R."/>
            <person name="Culley D."/>
            <person name="Daum C."/>
            <person name="Ezra D."/>
            <person name="Gonzalez J."/>
            <person name="Henrissat B."/>
            <person name="Kuo A."/>
            <person name="Liang C."/>
            <person name="Lipzen A."/>
            <person name="Lutzoni F."/>
            <person name="Magnuson J."/>
            <person name="Mondo S."/>
            <person name="Nolan M."/>
            <person name="Ohm R."/>
            <person name="Pangilinan J."/>
            <person name="Park H.-J."/>
            <person name="Ramirez L."/>
            <person name="Alfaro M."/>
            <person name="Sun H."/>
            <person name="Tritt A."/>
            <person name="Yoshinaga Y."/>
            <person name="Zwiers L.-H."/>
            <person name="Turgeon B."/>
            <person name="Goodwin S."/>
            <person name="Spatafora J."/>
            <person name="Crous P."/>
            <person name="Grigoriev I."/>
        </authorList>
    </citation>
    <scope>NUCLEOTIDE SEQUENCE</scope>
    <source>
        <strain evidence="3">CBS 123094</strain>
    </source>
</reference>
<accession>A0A6A5W2E2</accession>